<evidence type="ECO:0000313" key="2">
    <source>
        <dbReference type="EMBL" id="CAL1239074.1"/>
    </source>
</evidence>
<dbReference type="SUPFAM" id="SSF53300">
    <property type="entry name" value="vWA-like"/>
    <property type="match status" value="1"/>
</dbReference>
<dbReference type="InterPro" id="IPR002035">
    <property type="entry name" value="VWF_A"/>
</dbReference>
<name>A0ABM9NEQ1_9GAMM</name>
<dbReference type="PROSITE" id="PS50234">
    <property type="entry name" value="VWFA"/>
    <property type="match status" value="1"/>
</dbReference>
<dbReference type="Gene3D" id="3.40.50.410">
    <property type="entry name" value="von Willebrand factor, type A domain"/>
    <property type="match status" value="1"/>
</dbReference>
<organism evidence="2 3">
    <name type="scientific">Candidatus Methylocalor cossyra</name>
    <dbReference type="NCBI Taxonomy" id="3108543"/>
    <lineage>
        <taxon>Bacteria</taxon>
        <taxon>Pseudomonadati</taxon>
        <taxon>Pseudomonadota</taxon>
        <taxon>Gammaproteobacteria</taxon>
        <taxon>Methylococcales</taxon>
        <taxon>Methylococcaceae</taxon>
        <taxon>Candidatus Methylocalor</taxon>
    </lineage>
</organism>
<evidence type="ECO:0000259" key="1">
    <source>
        <dbReference type="PROSITE" id="PS50234"/>
    </source>
</evidence>
<dbReference type="SMART" id="SM00327">
    <property type="entry name" value="VWA"/>
    <property type="match status" value="1"/>
</dbReference>
<accession>A0ABM9NEQ1</accession>
<evidence type="ECO:0000313" key="3">
    <source>
        <dbReference type="Proteomes" id="UP001497493"/>
    </source>
</evidence>
<dbReference type="Pfam" id="PF13519">
    <property type="entry name" value="VWA_2"/>
    <property type="match status" value="1"/>
</dbReference>
<feature type="domain" description="VWFA" evidence="1">
    <location>
        <begin position="49"/>
        <end position="193"/>
    </location>
</feature>
<keyword evidence="3" id="KW-1185">Reference proteome</keyword>
<dbReference type="CDD" id="cd00198">
    <property type="entry name" value="vWFA"/>
    <property type="match status" value="1"/>
</dbReference>
<dbReference type="InterPro" id="IPR036465">
    <property type="entry name" value="vWFA_dom_sf"/>
</dbReference>
<reference evidence="2 3" key="1">
    <citation type="submission" date="2024-04" db="EMBL/GenBank/DDBJ databases">
        <authorList>
            <person name="Cremers G."/>
        </authorList>
    </citation>
    <scope>NUCLEOTIDE SEQUENCE [LARGE SCALE GENOMIC DNA]</scope>
    <source>
        <strain evidence="2">MeCH1-AG</strain>
    </source>
</reference>
<sequence length="321" mass="35845">MSAYLPEPRRSVAPGRPIRWRLVGLAAALLAVFAALFRPSLPLSRETYRYLFVLDITQSMNAQDYHVPGLPSERLGYAREAIRQILRQLPCGSAAGLGLFTTQSVQILFEPIEVCEHLAVIEDTLSHVDWRMAWAGDSHVAQGLYAVLRELQRRDPRSRLVFFTDGQETPPLNFRPRFDGQPGGIQGVIVGVGGTRPVPVPRYDRDGRLLGYWENADIATPPVATTDYSDKVETPPLPRQGLYLSWVDEAHLRELAAITGLEYHRLEDFAPLSRLLRESRFSEHRRTSTDLRPALGLLALALVLAVHGAGDGLRSKESRIP</sequence>
<gene>
    <name evidence="2" type="ORF">MECH1_V1_0298</name>
</gene>
<dbReference type="RefSeq" id="WP_348758665.1">
    <property type="nucleotide sequence ID" value="NZ_OZ026884.1"/>
</dbReference>
<protein>
    <submittedName>
        <fullName evidence="2">MxaL protein</fullName>
    </submittedName>
</protein>
<dbReference type="Proteomes" id="UP001497493">
    <property type="component" value="Chromosome"/>
</dbReference>
<proteinExistence type="predicted"/>
<dbReference type="EMBL" id="OZ026884">
    <property type="protein sequence ID" value="CAL1239074.1"/>
    <property type="molecule type" value="Genomic_DNA"/>
</dbReference>